<sequence>MGRGRTLKKVPEFLCHVKFKNSLPEPTVASRLAINTPDLSQFIPFRVSSIEQEYRHEAPVDILNTSLFDFVDLEKFKPQMNEYLAAEDEALVKPLDGKEGTTKGQRTEVTWLRRTEYLSAETKGLKNSPSLTNMAPLQSQMKLENKEDVIQAIERSFVCTPQLANLCHPNNPNATAVSMTPIFPGEGEPETFAQCTFDADPNVATVDGVPISQEGDQRALVKAMSNATDPNDAFVWYYLPAADGDDVFVYTRDYDIQRVDRHGTPYVVLTLPNDANLPVTYTPISGHFNFKKRRAKTDQSRQRHSLKISRI</sequence>
<reference evidence="4 5" key="1">
    <citation type="submission" date="2016-10" db="EMBL/GenBank/DDBJ databases">
        <title>The genome of Paramicrosporidium saccamoebae is the missing link in understanding Cryptomycota and Microsporidia evolution.</title>
        <authorList>
            <person name="Quandt C.A."/>
            <person name="Beaudet D."/>
            <person name="Corsaro D."/>
            <person name="Michel R."/>
            <person name="Corradi N."/>
            <person name="James T."/>
        </authorList>
    </citation>
    <scope>NUCLEOTIDE SEQUENCE [LARGE SCALE GENOMIC DNA]</scope>
    <source>
        <strain evidence="4 5">KSL3</strain>
    </source>
</reference>
<organism evidence="4 5">
    <name type="scientific">Paramicrosporidium saccamoebae</name>
    <dbReference type="NCBI Taxonomy" id="1246581"/>
    <lineage>
        <taxon>Eukaryota</taxon>
        <taxon>Fungi</taxon>
        <taxon>Fungi incertae sedis</taxon>
        <taxon>Cryptomycota</taxon>
        <taxon>Cryptomycota incertae sedis</taxon>
        <taxon>Paramicrosporidium</taxon>
    </lineage>
</organism>
<evidence type="ECO:0000313" key="5">
    <source>
        <dbReference type="Proteomes" id="UP000240830"/>
    </source>
</evidence>
<comment type="similarity">
    <text evidence="2">Belongs to the PAF1 family.</text>
</comment>
<comment type="subcellular location">
    <subcellularLocation>
        <location evidence="1">Nucleus</location>
    </subcellularLocation>
</comment>
<dbReference type="OrthoDB" id="10260285at2759"/>
<proteinExistence type="inferred from homology"/>
<dbReference type="InterPro" id="IPR007133">
    <property type="entry name" value="RNA_pol_II-assoc_Paf1"/>
</dbReference>
<dbReference type="GO" id="GO:0003682">
    <property type="term" value="F:chromatin binding"/>
    <property type="evidence" value="ECO:0007669"/>
    <property type="project" value="TreeGrafter"/>
</dbReference>
<dbReference type="GO" id="GO:0000993">
    <property type="term" value="F:RNA polymerase II complex binding"/>
    <property type="evidence" value="ECO:0007669"/>
    <property type="project" value="TreeGrafter"/>
</dbReference>
<keyword evidence="5" id="KW-1185">Reference proteome</keyword>
<evidence type="ECO:0000256" key="2">
    <source>
        <dbReference type="ARBA" id="ARBA00007560"/>
    </source>
</evidence>
<evidence type="ECO:0000256" key="3">
    <source>
        <dbReference type="ARBA" id="ARBA00023242"/>
    </source>
</evidence>
<comment type="caution">
    <text evidence="4">The sequence shown here is derived from an EMBL/GenBank/DDBJ whole genome shotgun (WGS) entry which is preliminary data.</text>
</comment>
<dbReference type="GO" id="GO:0006368">
    <property type="term" value="P:transcription elongation by RNA polymerase II"/>
    <property type="evidence" value="ECO:0007669"/>
    <property type="project" value="InterPro"/>
</dbReference>
<accession>A0A2H9TLT3</accession>
<dbReference type="EMBL" id="MTSL01000107">
    <property type="protein sequence ID" value="PJF18682.1"/>
    <property type="molecule type" value="Genomic_DNA"/>
</dbReference>
<evidence type="ECO:0000313" key="4">
    <source>
        <dbReference type="EMBL" id="PJF18682.1"/>
    </source>
</evidence>
<dbReference type="PANTHER" id="PTHR23188">
    <property type="entry name" value="RNA POLYMERASE II-ASSOCIATED FACTOR 1 HOMOLOG"/>
    <property type="match status" value="1"/>
</dbReference>
<dbReference type="Pfam" id="PF03985">
    <property type="entry name" value="Paf1"/>
    <property type="match status" value="1"/>
</dbReference>
<gene>
    <name evidence="4" type="ORF">PSACC_01500</name>
</gene>
<evidence type="ECO:0000256" key="1">
    <source>
        <dbReference type="ARBA" id="ARBA00004123"/>
    </source>
</evidence>
<dbReference type="PANTHER" id="PTHR23188:SF12">
    <property type="entry name" value="RNA POLYMERASE II-ASSOCIATED FACTOR 1 HOMOLOG"/>
    <property type="match status" value="1"/>
</dbReference>
<keyword evidence="3" id="KW-0539">Nucleus</keyword>
<name>A0A2H9TLT3_9FUNG</name>
<dbReference type="AlphaFoldDB" id="A0A2H9TLT3"/>
<dbReference type="Proteomes" id="UP000240830">
    <property type="component" value="Unassembled WGS sequence"/>
</dbReference>
<dbReference type="STRING" id="1246581.A0A2H9TLT3"/>
<dbReference type="GO" id="GO:0016593">
    <property type="term" value="C:Cdc73/Paf1 complex"/>
    <property type="evidence" value="ECO:0007669"/>
    <property type="project" value="InterPro"/>
</dbReference>
<protein>
    <submittedName>
        <fullName evidence="4">RNA polymerase II-associated, Paf1 domain-containing protein</fullName>
    </submittedName>
</protein>